<feature type="transmembrane region" description="Helical" evidence="1">
    <location>
        <begin position="152"/>
        <end position="179"/>
    </location>
</feature>
<feature type="transmembrane region" description="Helical" evidence="1">
    <location>
        <begin position="217"/>
        <end position="242"/>
    </location>
</feature>
<dbReference type="PANTHER" id="PTHR36442">
    <property type="entry name" value="CYCLIC-DI-AMP PHOSPHODIESTERASE PGPH"/>
    <property type="match status" value="1"/>
</dbReference>
<keyword evidence="1" id="KW-0812">Transmembrane</keyword>
<dbReference type="PROSITE" id="PS51831">
    <property type="entry name" value="HD"/>
    <property type="match status" value="1"/>
</dbReference>
<reference evidence="3" key="2">
    <citation type="journal article" date="2021" name="PeerJ">
        <title>Extensive microbial diversity within the chicken gut microbiome revealed by metagenomics and culture.</title>
        <authorList>
            <person name="Gilroy R."/>
            <person name="Ravi A."/>
            <person name="Getino M."/>
            <person name="Pursley I."/>
            <person name="Horton D.L."/>
            <person name="Alikhan N.F."/>
            <person name="Baker D."/>
            <person name="Gharbi K."/>
            <person name="Hall N."/>
            <person name="Watson M."/>
            <person name="Adriaenssens E.M."/>
            <person name="Foster-Nyarko E."/>
            <person name="Jarju S."/>
            <person name="Secka A."/>
            <person name="Antonio M."/>
            <person name="Oren A."/>
            <person name="Chaudhuri R.R."/>
            <person name="La Ragione R."/>
            <person name="Hildebrand F."/>
            <person name="Pallen M.J."/>
        </authorList>
    </citation>
    <scope>NUCLEOTIDE SEQUENCE</scope>
    <source>
        <strain evidence="3">10669</strain>
    </source>
</reference>
<feature type="transmembrane region" description="Helical" evidence="1">
    <location>
        <begin position="191"/>
        <end position="210"/>
    </location>
</feature>
<dbReference type="AlphaFoldDB" id="A0A9D1NJK0"/>
<evidence type="ECO:0000313" key="3">
    <source>
        <dbReference type="EMBL" id="HIV04319.1"/>
    </source>
</evidence>
<evidence type="ECO:0000256" key="1">
    <source>
        <dbReference type="SAM" id="Phobius"/>
    </source>
</evidence>
<feature type="transmembrane region" description="Helical" evidence="1">
    <location>
        <begin position="122"/>
        <end position="145"/>
    </location>
</feature>
<reference evidence="3" key="1">
    <citation type="submission" date="2020-10" db="EMBL/GenBank/DDBJ databases">
        <authorList>
            <person name="Gilroy R."/>
        </authorList>
    </citation>
    <scope>NUCLEOTIDE SEQUENCE</scope>
    <source>
        <strain evidence="3">10669</strain>
    </source>
</reference>
<evidence type="ECO:0000259" key="2">
    <source>
        <dbReference type="PROSITE" id="PS51831"/>
    </source>
</evidence>
<keyword evidence="1" id="KW-1133">Transmembrane helix</keyword>
<feature type="domain" description="HD" evidence="2">
    <location>
        <begin position="275"/>
        <end position="387"/>
    </location>
</feature>
<dbReference type="Proteomes" id="UP000886812">
    <property type="component" value="Unassembled WGS sequence"/>
</dbReference>
<sequence length="512" mass="55484">AVGPVVVRVEEGTPLLLPGMRVDDEIAERWLAYRAAQADHEGRRFGLSISFLTNLLYVFCVVVIAGIYRLLLLPSGGVRMRRRFLFSGVISVINILLIRGILELTESETVVRAFGSMGDALVWLSSPAVVAISVSAIAGASLGVLSSLFVGAIAALMLGGNIQILMMISVASLIAVWISKDAMKRSTLVRAGFYSGLAMAVTAVCIGYYAETSWLQIALNTVSAILIGLFYGIVSAGLLSVLEGVFRARTNITFIELADFNHPLLRKLQLVAPGTFHHCVMVANYAEQAAHEIGANTALCRCASLFHDIGKTFKPEYFTENQAGGPNPHDGITPQMSALIIKSHVRDGAELAVEYHLPERVRDIIEQHHGTSLVGYFYKKAKDLAAAGTGEGAGTVSEANFRYEGPKPQTLEAAVVMMCDVVEAASRSLKKISPQAVEDLVASLIRARIQDGEFDECPITLSQIYAIRRSLVSSVLTTFHSRIEYPKEAGGVAPEPVPEEKRTRVRIVRKDI</sequence>
<dbReference type="EMBL" id="DVOG01000109">
    <property type="protein sequence ID" value="HIV04319.1"/>
    <property type="molecule type" value="Genomic_DNA"/>
</dbReference>
<evidence type="ECO:0000313" key="4">
    <source>
        <dbReference type="Proteomes" id="UP000886812"/>
    </source>
</evidence>
<dbReference type="CDD" id="cd00077">
    <property type="entry name" value="HDc"/>
    <property type="match status" value="1"/>
</dbReference>
<accession>A0A9D1NJK0</accession>
<dbReference type="PANTHER" id="PTHR36442:SF1">
    <property type="entry name" value="CYCLIC-DI-AMP PHOSPHODIESTERASE PGPH"/>
    <property type="match status" value="1"/>
</dbReference>
<name>A0A9D1NJK0_9BACT</name>
<dbReference type="InterPro" id="IPR011621">
    <property type="entry name" value="Metal-dep_PHydrolase_7TM_intra"/>
</dbReference>
<dbReference type="SMART" id="SM00471">
    <property type="entry name" value="HDc"/>
    <property type="match status" value="1"/>
</dbReference>
<feature type="transmembrane region" description="Helical" evidence="1">
    <location>
        <begin position="51"/>
        <end position="72"/>
    </location>
</feature>
<protein>
    <submittedName>
        <fullName evidence="3">HDIG domain-containing protein</fullName>
    </submittedName>
</protein>
<dbReference type="InterPro" id="IPR003607">
    <property type="entry name" value="HD/PDEase_dom"/>
</dbReference>
<dbReference type="Pfam" id="PF07698">
    <property type="entry name" value="7TM-7TMR_HD"/>
    <property type="match status" value="1"/>
</dbReference>
<dbReference type="Pfam" id="PF01966">
    <property type="entry name" value="HD"/>
    <property type="match status" value="1"/>
</dbReference>
<keyword evidence="1" id="KW-0472">Membrane</keyword>
<dbReference type="InterPro" id="IPR052722">
    <property type="entry name" value="PgpH_phosphodiesterase"/>
</dbReference>
<feature type="non-terminal residue" evidence="3">
    <location>
        <position position="1"/>
    </location>
</feature>
<dbReference type="NCBIfam" id="TIGR00277">
    <property type="entry name" value="HDIG"/>
    <property type="match status" value="1"/>
</dbReference>
<dbReference type="SUPFAM" id="SSF109604">
    <property type="entry name" value="HD-domain/PDEase-like"/>
    <property type="match status" value="1"/>
</dbReference>
<dbReference type="Gene3D" id="1.10.3210.10">
    <property type="entry name" value="Hypothetical protein af1432"/>
    <property type="match status" value="1"/>
</dbReference>
<comment type="caution">
    <text evidence="3">The sequence shown here is derived from an EMBL/GenBank/DDBJ whole genome shotgun (WGS) entry which is preliminary data.</text>
</comment>
<dbReference type="InterPro" id="IPR006674">
    <property type="entry name" value="HD_domain"/>
</dbReference>
<organism evidence="3 4">
    <name type="scientific">Candidatus Spyradosoma merdigallinarum</name>
    <dbReference type="NCBI Taxonomy" id="2840950"/>
    <lineage>
        <taxon>Bacteria</taxon>
        <taxon>Pseudomonadati</taxon>
        <taxon>Verrucomicrobiota</taxon>
        <taxon>Opitutia</taxon>
        <taxon>Opitutia incertae sedis</taxon>
        <taxon>Candidatus Spyradosoma</taxon>
    </lineage>
</organism>
<gene>
    <name evidence="3" type="ORF">IAC75_04110</name>
</gene>
<dbReference type="InterPro" id="IPR006675">
    <property type="entry name" value="HDIG_dom"/>
</dbReference>
<proteinExistence type="predicted"/>
<feature type="transmembrane region" description="Helical" evidence="1">
    <location>
        <begin position="84"/>
        <end position="102"/>
    </location>
</feature>